<dbReference type="AlphaFoldDB" id="A0A9N9KJL2"/>
<dbReference type="EMBL" id="CAJVQA010078477">
    <property type="protein sequence ID" value="CAG8836378.1"/>
    <property type="molecule type" value="Genomic_DNA"/>
</dbReference>
<keyword evidence="2" id="KW-1185">Reference proteome</keyword>
<feature type="non-terminal residue" evidence="1">
    <location>
        <position position="1"/>
    </location>
</feature>
<protein>
    <submittedName>
        <fullName evidence="1">15199_t:CDS:1</fullName>
    </submittedName>
</protein>
<feature type="non-terminal residue" evidence="1">
    <location>
        <position position="147"/>
    </location>
</feature>
<proteinExistence type="predicted"/>
<evidence type="ECO:0000313" key="2">
    <source>
        <dbReference type="Proteomes" id="UP000789759"/>
    </source>
</evidence>
<accession>A0A9N9KJL2</accession>
<evidence type="ECO:0000313" key="1">
    <source>
        <dbReference type="EMBL" id="CAG8836378.1"/>
    </source>
</evidence>
<reference evidence="1" key="1">
    <citation type="submission" date="2021-06" db="EMBL/GenBank/DDBJ databases">
        <authorList>
            <person name="Kallberg Y."/>
            <person name="Tangrot J."/>
            <person name="Rosling A."/>
        </authorList>
    </citation>
    <scope>NUCLEOTIDE SEQUENCE</scope>
    <source>
        <strain evidence="1">FL966</strain>
    </source>
</reference>
<organism evidence="1 2">
    <name type="scientific">Cetraspora pellucida</name>
    <dbReference type="NCBI Taxonomy" id="1433469"/>
    <lineage>
        <taxon>Eukaryota</taxon>
        <taxon>Fungi</taxon>
        <taxon>Fungi incertae sedis</taxon>
        <taxon>Mucoromycota</taxon>
        <taxon>Glomeromycotina</taxon>
        <taxon>Glomeromycetes</taxon>
        <taxon>Diversisporales</taxon>
        <taxon>Gigasporaceae</taxon>
        <taxon>Cetraspora</taxon>
    </lineage>
</organism>
<gene>
    <name evidence="1" type="ORF">CPELLU_LOCUS21381</name>
</gene>
<comment type="caution">
    <text evidence="1">The sequence shown here is derived from an EMBL/GenBank/DDBJ whole genome shotgun (WGS) entry which is preliminary data.</text>
</comment>
<dbReference type="Proteomes" id="UP000789759">
    <property type="component" value="Unassembled WGS sequence"/>
</dbReference>
<sequence>EQDFPEETTSTVYYLEFPNTDNPTGTIYTPAQKQKQTIFHRYTQHEFNNLSLYEQELNNGVQSTDGIKELFKFRQNKGFEAHEFLHESNQYILRNKYNTRPDPSCQVCNPVTRCNLPATFLRFWDWYRNKYRAISITSYTVENFEKA</sequence>
<name>A0A9N9KJL2_9GLOM</name>